<accession>A0A506UC84</accession>
<dbReference type="SUPFAM" id="SSF52540">
    <property type="entry name" value="P-loop containing nucleoside triphosphate hydrolases"/>
    <property type="match status" value="1"/>
</dbReference>
<evidence type="ECO:0000313" key="11">
    <source>
        <dbReference type="Proteomes" id="UP000320314"/>
    </source>
</evidence>
<evidence type="ECO:0000256" key="1">
    <source>
        <dbReference type="ARBA" id="ARBA00004651"/>
    </source>
</evidence>
<feature type="transmembrane region" description="Helical" evidence="8">
    <location>
        <begin position="506"/>
        <end position="528"/>
    </location>
</feature>
<keyword evidence="5 10" id="KW-0067">ATP-binding</keyword>
<evidence type="ECO:0000256" key="5">
    <source>
        <dbReference type="ARBA" id="ARBA00022840"/>
    </source>
</evidence>
<proteinExistence type="predicted"/>
<gene>
    <name evidence="10" type="ORF">FJU11_04660</name>
</gene>
<dbReference type="InterPro" id="IPR050107">
    <property type="entry name" value="ABC_carbohydrate_import_ATPase"/>
</dbReference>
<dbReference type="PANTHER" id="PTHR43790">
    <property type="entry name" value="CARBOHYDRATE TRANSPORT ATP-BINDING PROTEIN MG119-RELATED"/>
    <property type="match status" value="1"/>
</dbReference>
<dbReference type="InterPro" id="IPR027417">
    <property type="entry name" value="P-loop_NTPase"/>
</dbReference>
<dbReference type="InterPro" id="IPR001851">
    <property type="entry name" value="ABC_transp_permease"/>
</dbReference>
<comment type="subcellular location">
    <subcellularLocation>
        <location evidence="1">Cell membrane</location>
        <topology evidence="1">Multi-pass membrane protein</topology>
    </subcellularLocation>
</comment>
<evidence type="ECO:0000256" key="4">
    <source>
        <dbReference type="ARBA" id="ARBA00022741"/>
    </source>
</evidence>
<evidence type="ECO:0000256" key="7">
    <source>
        <dbReference type="ARBA" id="ARBA00023136"/>
    </source>
</evidence>
<dbReference type="PANTHER" id="PTHR43790:SF8">
    <property type="entry name" value="SUGAR ABC TRANSPORTER ATP-BINDING PROTEIN"/>
    <property type="match status" value="1"/>
</dbReference>
<feature type="transmembrane region" description="Helical" evidence="8">
    <location>
        <begin position="395"/>
        <end position="414"/>
    </location>
</feature>
<evidence type="ECO:0000259" key="9">
    <source>
        <dbReference type="PROSITE" id="PS50893"/>
    </source>
</evidence>
<feature type="transmembrane region" description="Helical" evidence="8">
    <location>
        <begin position="312"/>
        <end position="332"/>
    </location>
</feature>
<dbReference type="PROSITE" id="PS50893">
    <property type="entry name" value="ABC_TRANSPORTER_2"/>
    <property type="match status" value="1"/>
</dbReference>
<dbReference type="GO" id="GO:0005886">
    <property type="term" value="C:plasma membrane"/>
    <property type="evidence" value="ECO:0007669"/>
    <property type="project" value="UniProtKB-SubCell"/>
</dbReference>
<dbReference type="InterPro" id="IPR003593">
    <property type="entry name" value="AAA+_ATPase"/>
</dbReference>
<feature type="transmembrane region" description="Helical" evidence="8">
    <location>
        <begin position="466"/>
        <end position="485"/>
    </location>
</feature>
<evidence type="ECO:0000313" key="10">
    <source>
        <dbReference type="EMBL" id="TPW30721.1"/>
    </source>
</evidence>
<feature type="transmembrane region" description="Helical" evidence="8">
    <location>
        <begin position="668"/>
        <end position="687"/>
    </location>
</feature>
<evidence type="ECO:0000256" key="6">
    <source>
        <dbReference type="ARBA" id="ARBA00022989"/>
    </source>
</evidence>
<evidence type="ECO:0000256" key="3">
    <source>
        <dbReference type="ARBA" id="ARBA00022692"/>
    </source>
</evidence>
<dbReference type="EMBL" id="VHLH01000005">
    <property type="protein sequence ID" value="TPW30721.1"/>
    <property type="molecule type" value="Genomic_DNA"/>
</dbReference>
<dbReference type="GO" id="GO:0016887">
    <property type="term" value="F:ATP hydrolysis activity"/>
    <property type="evidence" value="ECO:0007669"/>
    <property type="project" value="InterPro"/>
</dbReference>
<dbReference type="Pfam" id="PF02653">
    <property type="entry name" value="BPD_transp_2"/>
    <property type="match status" value="1"/>
</dbReference>
<feature type="transmembrane region" description="Helical" evidence="8">
    <location>
        <begin position="617"/>
        <end position="636"/>
    </location>
</feature>
<keyword evidence="11" id="KW-1185">Reference proteome</keyword>
<keyword evidence="7 8" id="KW-0472">Membrane</keyword>
<keyword evidence="4" id="KW-0547">Nucleotide-binding</keyword>
<dbReference type="RefSeq" id="WP_141165860.1">
    <property type="nucleotide sequence ID" value="NZ_VHLH01000005.1"/>
</dbReference>
<dbReference type="InterPro" id="IPR003439">
    <property type="entry name" value="ABC_transporter-like_ATP-bd"/>
</dbReference>
<dbReference type="OrthoDB" id="3468954at2"/>
<feature type="domain" description="ABC transporter" evidence="9">
    <location>
        <begin position="11"/>
        <end position="248"/>
    </location>
</feature>
<dbReference type="Pfam" id="PF00005">
    <property type="entry name" value="ABC_tran"/>
    <property type="match status" value="1"/>
</dbReference>
<feature type="transmembrane region" description="Helical" evidence="8">
    <location>
        <begin position="540"/>
        <end position="557"/>
    </location>
</feature>
<evidence type="ECO:0000256" key="8">
    <source>
        <dbReference type="SAM" id="Phobius"/>
    </source>
</evidence>
<dbReference type="CDD" id="cd03216">
    <property type="entry name" value="ABC_Carb_Monos_I"/>
    <property type="match status" value="1"/>
</dbReference>
<dbReference type="SMART" id="SM00382">
    <property type="entry name" value="AAA"/>
    <property type="match status" value="1"/>
</dbReference>
<protein>
    <submittedName>
        <fullName evidence="10">ATP-binding cassette domain-containing protein</fullName>
    </submittedName>
</protein>
<sequence>MSEDETGMPLLRLRNVEKHFGAVQALAGVDFDVPIGKVTALVGDNGAGKSVLTKTIAGIFEASSGDIFWEGEKVHIRSPKDSAALGIEIVYQDLALCDNLDVVENMFLGRERVSKRFLDEDEMERAATSTLADLHVRTVRSVRQDVDSLSGGQRQSIAVAKAVMWNSKLVILDEPTAALGVAQTRQVLALVRRLADQGLAVVMISHNMNDVFAVSDRIAVLRLGQMVAEGPASKFDQSMIVDLMTSGRTERTVPEKKHEATGAEELEKAADDVNAHEDNTPKSEAVETYISTHSGTQSFGEYLKSAWSRIKAGQSGVLPVVLGLVLIGAIFQSQNANFLSAGNIVNLLVQGSVFMLIGMGQVFVLLLGEIDLSLGFVAGIGGVVVTELVQPGMAWPWWAAILAALVVTAFIGLVQGSLITRLKLPSFVVTLAGLLGFQGVMIVLLGTGGTIPIPNQTINNLANGTLSPLVGWTLMIVVLVVYAATTTLRHNQRKKSGLVTPPDGLVVVKIAAAALAGIVLVVICNIQRGNPAFPFSGMPWVIPIVFAVLVLWSTVLGRTRFGRYIYAIGGNAEAARRAGISLANIRTAAFVLAAMTAGVGGIIYASRLQSMSTSFDGGTIVLYVVATAVIGGTSLFGGRGHPLHAVLGGIVIASIVNGMALLGLSAAVQFMATAVVLVASITVDVVVRRRGGGAR</sequence>
<keyword evidence="3 8" id="KW-0812">Transmembrane</keyword>
<feature type="transmembrane region" description="Helical" evidence="8">
    <location>
        <begin position="426"/>
        <end position="446"/>
    </location>
</feature>
<dbReference type="Proteomes" id="UP000320314">
    <property type="component" value="Unassembled WGS sequence"/>
</dbReference>
<feature type="transmembrane region" description="Helical" evidence="8">
    <location>
        <begin position="585"/>
        <end position="605"/>
    </location>
</feature>
<reference evidence="10 11" key="1">
    <citation type="submission" date="2019-06" db="EMBL/GenBank/DDBJ databases">
        <authorList>
            <person name="Li M."/>
        </authorList>
    </citation>
    <scope>NUCLEOTIDE SEQUENCE [LARGE SCALE GENOMIC DNA]</scope>
    <source>
        <strain evidence="10 11">BGMRC6574</strain>
    </source>
</reference>
<feature type="transmembrane region" description="Helical" evidence="8">
    <location>
        <begin position="643"/>
        <end position="662"/>
    </location>
</feature>
<dbReference type="CDD" id="cd06579">
    <property type="entry name" value="TM_PBP1_transp_AraH_like"/>
    <property type="match status" value="1"/>
</dbReference>
<keyword evidence="6 8" id="KW-1133">Transmembrane helix</keyword>
<evidence type="ECO:0000256" key="2">
    <source>
        <dbReference type="ARBA" id="ARBA00022475"/>
    </source>
</evidence>
<dbReference type="GO" id="GO:0022857">
    <property type="term" value="F:transmembrane transporter activity"/>
    <property type="evidence" value="ECO:0007669"/>
    <property type="project" value="InterPro"/>
</dbReference>
<dbReference type="AlphaFoldDB" id="A0A506UC84"/>
<feature type="transmembrane region" description="Helical" evidence="8">
    <location>
        <begin position="344"/>
        <end position="367"/>
    </location>
</feature>
<organism evidence="10 11">
    <name type="scientific">Pararhizobium mangrovi</name>
    <dbReference type="NCBI Taxonomy" id="2590452"/>
    <lineage>
        <taxon>Bacteria</taxon>
        <taxon>Pseudomonadati</taxon>
        <taxon>Pseudomonadota</taxon>
        <taxon>Alphaproteobacteria</taxon>
        <taxon>Hyphomicrobiales</taxon>
        <taxon>Rhizobiaceae</taxon>
        <taxon>Rhizobium/Agrobacterium group</taxon>
        <taxon>Pararhizobium</taxon>
    </lineage>
</organism>
<name>A0A506UC84_9HYPH</name>
<keyword evidence="2" id="KW-1003">Cell membrane</keyword>
<comment type="caution">
    <text evidence="10">The sequence shown here is derived from an EMBL/GenBank/DDBJ whole genome shotgun (WGS) entry which is preliminary data.</text>
</comment>
<dbReference type="Gene3D" id="3.40.50.300">
    <property type="entry name" value="P-loop containing nucleotide triphosphate hydrolases"/>
    <property type="match status" value="1"/>
</dbReference>
<dbReference type="GO" id="GO:0005524">
    <property type="term" value="F:ATP binding"/>
    <property type="evidence" value="ECO:0007669"/>
    <property type="project" value="UniProtKB-KW"/>
</dbReference>